<evidence type="ECO:0000313" key="1">
    <source>
        <dbReference type="EMBL" id="MDT2251874.1"/>
    </source>
</evidence>
<protein>
    <recommendedName>
        <fullName evidence="3">Transposase</fullName>
    </recommendedName>
</protein>
<dbReference type="Proteomes" id="UP001259239">
    <property type="component" value="Unassembled WGS sequence"/>
</dbReference>
<dbReference type="RefSeq" id="WP_311795084.1">
    <property type="nucleotide sequence ID" value="NZ_CP121102.1"/>
</dbReference>
<dbReference type="AlphaFoldDB" id="A0AAP5JTR3"/>
<comment type="caution">
    <text evidence="1">The sequence shown here is derived from an EMBL/GenBank/DDBJ whole genome shotgun (WGS) entry which is preliminary data.</text>
</comment>
<accession>A0AAP5JTR3</accession>
<reference evidence="1" key="1">
    <citation type="journal article" date="2023" name="J. Vet. Diagn. Invest.">
        <title>Oxytetracycline-resistant Paenibacillus larvae identified in commercial beekeeping operations in Saskatchewan using pooled honey sampling.</title>
        <authorList>
            <person name="Obshta O."/>
            <person name="Zabrodski M.W."/>
            <person name="Soomro T."/>
            <person name="Wilson G."/>
            <person name="Masood F."/>
            <person name="Thebeau J."/>
            <person name="Silva M.C.B."/>
            <person name="Biganski S."/>
            <person name="Kozii I.V."/>
            <person name="Koziy R.V."/>
            <person name="Raza M.F."/>
            <person name="Jose M.S."/>
            <person name="Simko E."/>
            <person name="Wood S.C."/>
        </authorList>
    </citation>
    <scope>NUCLEOTIDE SEQUENCE</scope>
    <source>
        <strain evidence="1">PL001</strain>
    </source>
</reference>
<proteinExistence type="predicted"/>
<dbReference type="EMBL" id="JARQGV010000004">
    <property type="protein sequence ID" value="MDT2251874.1"/>
    <property type="molecule type" value="Genomic_DNA"/>
</dbReference>
<organism evidence="1 2">
    <name type="scientific">Paenibacillus larvae</name>
    <dbReference type="NCBI Taxonomy" id="1464"/>
    <lineage>
        <taxon>Bacteria</taxon>
        <taxon>Bacillati</taxon>
        <taxon>Bacillota</taxon>
        <taxon>Bacilli</taxon>
        <taxon>Bacillales</taxon>
        <taxon>Paenibacillaceae</taxon>
        <taxon>Paenibacillus</taxon>
    </lineage>
</organism>
<gene>
    <name evidence="1" type="ORF">P7H09_11430</name>
</gene>
<evidence type="ECO:0000313" key="2">
    <source>
        <dbReference type="Proteomes" id="UP001259239"/>
    </source>
</evidence>
<sequence>MSPKAKVSGSEKIAAVEKYLRVEDSLNHLAALLDVHHSSVRQ</sequence>
<name>A0AAP5JTR3_9BACL</name>
<evidence type="ECO:0008006" key="3">
    <source>
        <dbReference type="Google" id="ProtNLM"/>
    </source>
</evidence>
<reference evidence="1" key="2">
    <citation type="submission" date="2023-03" db="EMBL/GenBank/DDBJ databases">
        <authorList>
            <person name="Obshta O."/>
            <person name="Zabrodski M.W."/>
            <person name="Soomro T."/>
            <person name="Wilson G."/>
            <person name="Masood F."/>
            <person name="Thebeau J."/>
            <person name="Bezerra Da Silva M.C."/>
            <person name="Raza F."/>
            <person name="Biganski S."/>
            <person name="Jose M."/>
            <person name="Camilli M."/>
            <person name="Kozii I.V."/>
            <person name="Kozii R.V."/>
            <person name="Simko E."/>
            <person name="Wood S.C."/>
        </authorList>
    </citation>
    <scope>NUCLEOTIDE SEQUENCE</scope>
    <source>
        <strain evidence="1">PL001</strain>
    </source>
</reference>